<sequence>MYCCLVEGGGNIIVWTDRHGHGHWHGQGQIGSMISRRQTLESIVRAPVAVPVLPTSTLKPYGKFQALPYLNCMSVQDKAKLVRETITRVCTIRGLQISECLPSI</sequence>
<dbReference type="AlphaFoldDB" id="A0A067QMR5"/>
<organism evidence="1 2">
    <name type="scientific">Zootermopsis nevadensis</name>
    <name type="common">Dampwood termite</name>
    <dbReference type="NCBI Taxonomy" id="136037"/>
    <lineage>
        <taxon>Eukaryota</taxon>
        <taxon>Metazoa</taxon>
        <taxon>Ecdysozoa</taxon>
        <taxon>Arthropoda</taxon>
        <taxon>Hexapoda</taxon>
        <taxon>Insecta</taxon>
        <taxon>Pterygota</taxon>
        <taxon>Neoptera</taxon>
        <taxon>Polyneoptera</taxon>
        <taxon>Dictyoptera</taxon>
        <taxon>Blattodea</taxon>
        <taxon>Blattoidea</taxon>
        <taxon>Termitoidae</taxon>
        <taxon>Termopsidae</taxon>
        <taxon>Zootermopsis</taxon>
    </lineage>
</organism>
<keyword evidence="2" id="KW-1185">Reference proteome</keyword>
<dbReference type="EMBL" id="KK853239">
    <property type="protein sequence ID" value="KDR09480.1"/>
    <property type="molecule type" value="Genomic_DNA"/>
</dbReference>
<name>A0A067QMR5_ZOONE</name>
<proteinExistence type="predicted"/>
<dbReference type="InParanoid" id="A0A067QMR5"/>
<accession>A0A067QMR5</accession>
<evidence type="ECO:0000313" key="1">
    <source>
        <dbReference type="EMBL" id="KDR09480.1"/>
    </source>
</evidence>
<dbReference type="Proteomes" id="UP000027135">
    <property type="component" value="Unassembled WGS sequence"/>
</dbReference>
<gene>
    <name evidence="1" type="ORF">L798_00820</name>
</gene>
<protein>
    <submittedName>
        <fullName evidence="1">Uncharacterized protein</fullName>
    </submittedName>
</protein>
<evidence type="ECO:0000313" key="2">
    <source>
        <dbReference type="Proteomes" id="UP000027135"/>
    </source>
</evidence>
<reference evidence="1 2" key="1">
    <citation type="journal article" date="2014" name="Nat. Commun.">
        <title>Molecular traces of alternative social organization in a termite genome.</title>
        <authorList>
            <person name="Terrapon N."/>
            <person name="Li C."/>
            <person name="Robertson H.M."/>
            <person name="Ji L."/>
            <person name="Meng X."/>
            <person name="Booth W."/>
            <person name="Chen Z."/>
            <person name="Childers C.P."/>
            <person name="Glastad K.M."/>
            <person name="Gokhale K."/>
            <person name="Gowin J."/>
            <person name="Gronenberg W."/>
            <person name="Hermansen R.A."/>
            <person name="Hu H."/>
            <person name="Hunt B.G."/>
            <person name="Huylmans A.K."/>
            <person name="Khalil S.M."/>
            <person name="Mitchell R.D."/>
            <person name="Munoz-Torres M.C."/>
            <person name="Mustard J.A."/>
            <person name="Pan H."/>
            <person name="Reese J.T."/>
            <person name="Scharf M.E."/>
            <person name="Sun F."/>
            <person name="Vogel H."/>
            <person name="Xiao J."/>
            <person name="Yang W."/>
            <person name="Yang Z."/>
            <person name="Yang Z."/>
            <person name="Zhou J."/>
            <person name="Zhu J."/>
            <person name="Brent C.S."/>
            <person name="Elsik C.G."/>
            <person name="Goodisman M.A."/>
            <person name="Liberles D.A."/>
            <person name="Roe R.M."/>
            <person name="Vargo E.L."/>
            <person name="Vilcinskas A."/>
            <person name="Wang J."/>
            <person name="Bornberg-Bauer E."/>
            <person name="Korb J."/>
            <person name="Zhang G."/>
            <person name="Liebig J."/>
        </authorList>
    </citation>
    <scope>NUCLEOTIDE SEQUENCE [LARGE SCALE GENOMIC DNA]</scope>
    <source>
        <tissue evidence="1">Whole organism</tissue>
    </source>
</reference>